<feature type="transmembrane region" description="Helical" evidence="4">
    <location>
        <begin position="234"/>
        <end position="251"/>
    </location>
</feature>
<dbReference type="Gene3D" id="3.40.50.300">
    <property type="entry name" value="P-loop containing nucleotide triphosphate hydrolases"/>
    <property type="match status" value="1"/>
</dbReference>
<dbReference type="PANTHER" id="PTHR11361:SF99">
    <property type="entry name" value="DNA MISMATCH REPAIR PROTEIN"/>
    <property type="match status" value="1"/>
</dbReference>
<dbReference type="SUPFAM" id="SSF52540">
    <property type="entry name" value="P-loop containing nucleoside triphosphate hydrolases"/>
    <property type="match status" value="1"/>
</dbReference>
<dbReference type="InterPro" id="IPR045076">
    <property type="entry name" value="MutS"/>
</dbReference>
<evidence type="ECO:0000313" key="7">
    <source>
        <dbReference type="Proteomes" id="UP000199438"/>
    </source>
</evidence>
<dbReference type="GO" id="GO:0006298">
    <property type="term" value="P:mismatch repair"/>
    <property type="evidence" value="ECO:0007669"/>
    <property type="project" value="InterPro"/>
</dbReference>
<dbReference type="GO" id="GO:0005524">
    <property type="term" value="F:ATP binding"/>
    <property type="evidence" value="ECO:0007669"/>
    <property type="project" value="UniProtKB-KW"/>
</dbReference>
<dbReference type="SMART" id="SM00534">
    <property type="entry name" value="MUTSac"/>
    <property type="match status" value="1"/>
</dbReference>
<evidence type="ECO:0000256" key="1">
    <source>
        <dbReference type="ARBA" id="ARBA00022741"/>
    </source>
</evidence>
<keyword evidence="4" id="KW-1133">Transmembrane helix</keyword>
<dbReference type="Pfam" id="PF00488">
    <property type="entry name" value="MutS_V"/>
    <property type="match status" value="1"/>
</dbReference>
<protein>
    <submittedName>
        <fullName evidence="6">MutS domain V</fullName>
    </submittedName>
</protein>
<sequence length="592" mass="68180">MAKHIDFYKKQIEIHQKAADKLSKQLLASSLLRLFVFLIICFLIYFFWGNTQVIISSIIGGIALFVFLVSRHSDLKYKSDKQKAIIKLNQTEIDVMQSRRFQDLPDGSEFEVPNHEYAQDIDLFGRGSFFQYLNRTALYEGTKKLVSVLLANEIEDIPQKQEAVKELAEKAKWRQEFSATASLVKTIESSTTIVNWFKEYKSFVPKFIKWLSPVFSVLSIAVIVGYALGFVSEFQLILWLIVGILITGIYLKKINLLSGSVSKIQDTFHQYHQLLGMLENEAFSSAIMQDKKQAIRTESKKASQIFREFSKAIDALDQRNNMLFGIFGNGFLLWDLRQSLKLENWIAKYGLQVEKWFEVIELTDAYNSLGNFSFNHPDYTFPKINSEEKGILATQLAHPLLHPEKRVANDFYIDNKEFFIVTGANMAGKSTFLRTVSLQIVMSNIGLPVCAENCEYTPIKLITSMRTSDSLNDDESYFFSELKRLKYIVNRIQEDRYFIILDEILKGTNSTDKANGSKKFVRKLVRSHSTGIIATHDLSLCEITAELPQVKNHYFDAEIINDELHFDYRFKDGICQNMNASFLLRKMEIVDE</sequence>
<feature type="transmembrane region" description="Helical" evidence="4">
    <location>
        <begin position="26"/>
        <end position="47"/>
    </location>
</feature>
<evidence type="ECO:0000313" key="6">
    <source>
        <dbReference type="EMBL" id="SFB86030.1"/>
    </source>
</evidence>
<feature type="transmembrane region" description="Helical" evidence="4">
    <location>
        <begin position="53"/>
        <end position="70"/>
    </location>
</feature>
<name>A0A1I1EM80_9FLAO</name>
<reference evidence="7" key="1">
    <citation type="submission" date="2016-10" db="EMBL/GenBank/DDBJ databases">
        <authorList>
            <person name="Varghese N."/>
            <person name="Submissions S."/>
        </authorList>
    </citation>
    <scope>NUCLEOTIDE SEQUENCE [LARGE SCALE GENOMIC DNA]</scope>
    <source>
        <strain evidence="7">DSM 24499</strain>
    </source>
</reference>
<feature type="domain" description="DNA mismatch repair proteins mutS family" evidence="5">
    <location>
        <begin position="416"/>
        <end position="588"/>
    </location>
</feature>
<dbReference type="InterPro" id="IPR027417">
    <property type="entry name" value="P-loop_NTPase"/>
</dbReference>
<dbReference type="PANTHER" id="PTHR11361">
    <property type="entry name" value="DNA MISMATCH REPAIR PROTEIN MUTS FAMILY MEMBER"/>
    <property type="match status" value="1"/>
</dbReference>
<accession>A0A1I1EM80</accession>
<organism evidence="6 7">
    <name type="scientific">Zunongwangia mangrovi</name>
    <dbReference type="NCBI Taxonomy" id="1334022"/>
    <lineage>
        <taxon>Bacteria</taxon>
        <taxon>Pseudomonadati</taxon>
        <taxon>Bacteroidota</taxon>
        <taxon>Flavobacteriia</taxon>
        <taxon>Flavobacteriales</taxon>
        <taxon>Flavobacteriaceae</taxon>
        <taxon>Zunongwangia</taxon>
    </lineage>
</organism>
<proteinExistence type="predicted"/>
<dbReference type="InterPro" id="IPR000432">
    <property type="entry name" value="DNA_mismatch_repair_MutS_C"/>
</dbReference>
<dbReference type="GO" id="GO:0005829">
    <property type="term" value="C:cytosol"/>
    <property type="evidence" value="ECO:0007669"/>
    <property type="project" value="TreeGrafter"/>
</dbReference>
<gene>
    <name evidence="6" type="ORF">SAMN04487907_101942</name>
</gene>
<evidence type="ECO:0000256" key="3">
    <source>
        <dbReference type="ARBA" id="ARBA00023125"/>
    </source>
</evidence>
<dbReference type="Proteomes" id="UP000199438">
    <property type="component" value="Unassembled WGS sequence"/>
</dbReference>
<feature type="transmembrane region" description="Helical" evidence="4">
    <location>
        <begin position="207"/>
        <end position="228"/>
    </location>
</feature>
<evidence type="ECO:0000259" key="5">
    <source>
        <dbReference type="SMART" id="SM00534"/>
    </source>
</evidence>
<dbReference type="AlphaFoldDB" id="A0A1I1EM80"/>
<keyword evidence="4" id="KW-0472">Membrane</keyword>
<keyword evidence="2" id="KW-0067">ATP-binding</keyword>
<dbReference type="RefSeq" id="WP_092540187.1">
    <property type="nucleotide sequence ID" value="NZ_FOKV01000001.1"/>
</dbReference>
<keyword evidence="7" id="KW-1185">Reference proteome</keyword>
<dbReference type="GO" id="GO:0140664">
    <property type="term" value="F:ATP-dependent DNA damage sensor activity"/>
    <property type="evidence" value="ECO:0007669"/>
    <property type="project" value="InterPro"/>
</dbReference>
<evidence type="ECO:0000256" key="4">
    <source>
        <dbReference type="SAM" id="Phobius"/>
    </source>
</evidence>
<dbReference type="GO" id="GO:0030983">
    <property type="term" value="F:mismatched DNA binding"/>
    <property type="evidence" value="ECO:0007669"/>
    <property type="project" value="InterPro"/>
</dbReference>
<dbReference type="EMBL" id="FOKV01000001">
    <property type="protein sequence ID" value="SFB86030.1"/>
    <property type="molecule type" value="Genomic_DNA"/>
</dbReference>
<keyword evidence="1" id="KW-0547">Nucleotide-binding</keyword>
<keyword evidence="4" id="KW-0812">Transmembrane</keyword>
<keyword evidence="3" id="KW-0238">DNA-binding</keyword>
<dbReference type="STRING" id="1334022.SAMN04487907_101942"/>
<evidence type="ECO:0000256" key="2">
    <source>
        <dbReference type="ARBA" id="ARBA00022840"/>
    </source>
</evidence>
<dbReference type="OrthoDB" id="9802448at2"/>